<accession>A0A1Y1MVU3</accession>
<sequence length="121" mass="12898">MAGHPHPVVVVGRIVSVAAAVAVLAVEISASNRVECKETPADLVGAAAVGMEVMDTTIQVVIMEATEVIMAETTATRMPATIGGETNLKKKNQFPITFILLAQHILLHIGHVKRYFTIRAV</sequence>
<dbReference type="AlphaFoldDB" id="A0A1Y1MVU3"/>
<name>A0A1Y1MVU3_PHOPY</name>
<protein>
    <submittedName>
        <fullName evidence="1">Uncharacterized protein</fullName>
    </submittedName>
</protein>
<organism evidence="1">
    <name type="scientific">Photinus pyralis</name>
    <name type="common">Common eastern firefly</name>
    <name type="synonym">Lampyris pyralis</name>
    <dbReference type="NCBI Taxonomy" id="7054"/>
    <lineage>
        <taxon>Eukaryota</taxon>
        <taxon>Metazoa</taxon>
        <taxon>Ecdysozoa</taxon>
        <taxon>Arthropoda</taxon>
        <taxon>Hexapoda</taxon>
        <taxon>Insecta</taxon>
        <taxon>Pterygota</taxon>
        <taxon>Neoptera</taxon>
        <taxon>Endopterygota</taxon>
        <taxon>Coleoptera</taxon>
        <taxon>Polyphaga</taxon>
        <taxon>Elateriformia</taxon>
        <taxon>Elateroidea</taxon>
        <taxon>Lampyridae</taxon>
        <taxon>Lampyrinae</taxon>
        <taxon>Photinus</taxon>
    </lineage>
</organism>
<evidence type="ECO:0000313" key="1">
    <source>
        <dbReference type="EMBL" id="JAV89773.1"/>
    </source>
</evidence>
<dbReference type="EMBL" id="GEZM01019282">
    <property type="protein sequence ID" value="JAV89773.1"/>
    <property type="molecule type" value="Transcribed_RNA"/>
</dbReference>
<reference evidence="1" key="1">
    <citation type="journal article" date="2016" name="Sci. Rep.">
        <title>Molecular characterization of firefly nuptial gifts: a multi-omics approach sheds light on postcopulatory sexual selection.</title>
        <authorList>
            <person name="Al-Wathiqui N."/>
            <person name="Fallon T.R."/>
            <person name="South A."/>
            <person name="Weng J.K."/>
            <person name="Lewis S.M."/>
        </authorList>
    </citation>
    <scope>NUCLEOTIDE SEQUENCE</scope>
</reference>
<proteinExistence type="predicted"/>